<keyword evidence="4" id="KW-1185">Reference proteome</keyword>
<dbReference type="Proteomes" id="UP001596298">
    <property type="component" value="Unassembled WGS sequence"/>
</dbReference>
<organism evidence="1 4">
    <name type="scientific">Flexivirga alba</name>
    <dbReference type="NCBI Taxonomy" id="702742"/>
    <lineage>
        <taxon>Bacteria</taxon>
        <taxon>Bacillati</taxon>
        <taxon>Actinomycetota</taxon>
        <taxon>Actinomycetes</taxon>
        <taxon>Micrococcales</taxon>
        <taxon>Dermacoccaceae</taxon>
        <taxon>Flexivirga</taxon>
    </lineage>
</organism>
<dbReference type="EMBL" id="JBHSWH010000002">
    <property type="protein sequence ID" value="MFC6708153.1"/>
    <property type="molecule type" value="Genomic_DNA"/>
</dbReference>
<reference evidence="4" key="2">
    <citation type="journal article" date="2019" name="Int. J. Syst. Evol. Microbiol.">
        <title>The Global Catalogue of Microorganisms (GCM) 10K type strain sequencing project: providing services to taxonomists for standard genome sequencing and annotation.</title>
        <authorList>
            <consortium name="The Broad Institute Genomics Platform"/>
            <consortium name="The Broad Institute Genome Sequencing Center for Infectious Disease"/>
            <person name="Wu L."/>
            <person name="Ma J."/>
        </authorList>
    </citation>
    <scope>NUCLEOTIDE SEQUENCE [LARGE SCALE GENOMIC DNA]</scope>
    <source>
        <strain evidence="4">CCUG 58127</strain>
    </source>
</reference>
<gene>
    <name evidence="1" type="ORF">ACFQDH_00155</name>
    <name evidence="2" type="ORF">ACFQDH_23580</name>
    <name evidence="3" type="ORF">ACFQDH_23685</name>
</gene>
<name>A0ABW2AA20_9MICO</name>
<evidence type="ECO:0000313" key="3">
    <source>
        <dbReference type="EMBL" id="MFC6708153.1"/>
    </source>
</evidence>
<comment type="caution">
    <text evidence="1">The sequence shown here is derived from an EMBL/GenBank/DDBJ whole genome shotgun (WGS) entry which is preliminary data.</text>
</comment>
<reference evidence="1" key="3">
    <citation type="submission" date="2024-09" db="EMBL/GenBank/DDBJ databases">
        <authorList>
            <person name="Sun Q."/>
            <person name="Mori K."/>
        </authorList>
    </citation>
    <scope>NUCLEOTIDE SEQUENCE</scope>
    <source>
        <strain evidence="1">NBRC 107580</strain>
    </source>
</reference>
<evidence type="ECO:0000313" key="2">
    <source>
        <dbReference type="EMBL" id="MFC6708136.1"/>
    </source>
</evidence>
<evidence type="ECO:0000313" key="1">
    <source>
        <dbReference type="EMBL" id="MFC6703732.1"/>
    </source>
</evidence>
<proteinExistence type="predicted"/>
<dbReference type="EMBL" id="JBHSWH010000001">
    <property type="protein sequence ID" value="MFC6708136.1"/>
    <property type="molecule type" value="Genomic_DNA"/>
</dbReference>
<protein>
    <submittedName>
        <fullName evidence="1">Uncharacterized protein</fullName>
    </submittedName>
</protein>
<dbReference type="RefSeq" id="WP_382397342.1">
    <property type="nucleotide sequence ID" value="NZ_JBHSWH010000001.1"/>
</dbReference>
<reference evidence="1" key="1">
    <citation type="journal article" date="2014" name="Int. J. Syst. Evol. Microbiol.">
        <title>Complete genome of a new Firmicutes species belonging to the dominant human colonic microbiota ('Ruminococcus bicirculans') reveals two chromosomes and a selective capacity to utilize plant glucans.</title>
        <authorList>
            <consortium name="NISC Comparative Sequencing Program"/>
            <person name="Wegmann U."/>
            <person name="Louis P."/>
            <person name="Goesmann A."/>
            <person name="Henrissat B."/>
            <person name="Duncan S.H."/>
            <person name="Flint H.J."/>
        </authorList>
    </citation>
    <scope>NUCLEOTIDE SEQUENCE</scope>
    <source>
        <strain evidence="1">NBRC 107580</strain>
    </source>
</reference>
<dbReference type="EMBL" id="JBHSWH010000001">
    <property type="protein sequence ID" value="MFC6703732.1"/>
    <property type="molecule type" value="Genomic_DNA"/>
</dbReference>
<sequence>MSYPTSAEPPFATGLYWRKSLLNARKCIPVILVLADGLLTMSDKSSRVFSIPASQISLRRSRWGTLLITCGSTTYALVGRGGDISPQFTDEQIAHLDKLGAPTPPKPMRPSRAGSGQAMLFNTEPLAARLRQAGATVS</sequence>
<evidence type="ECO:0000313" key="4">
    <source>
        <dbReference type="Proteomes" id="UP001596298"/>
    </source>
</evidence>
<accession>A0ABW2AA20</accession>